<name>A0A517YWJ4_9BACT</name>
<dbReference type="Proteomes" id="UP000317369">
    <property type="component" value="Chromosome"/>
</dbReference>
<dbReference type="Gene3D" id="3.10.180.10">
    <property type="entry name" value="2,3-Dihydroxybiphenyl 1,2-Dioxygenase, domain 1"/>
    <property type="match status" value="1"/>
</dbReference>
<dbReference type="OrthoDB" id="214074at2"/>
<accession>A0A517YWJ4</accession>
<feature type="domain" description="VOC" evidence="1">
    <location>
        <begin position="13"/>
        <end position="135"/>
    </location>
</feature>
<dbReference type="InterPro" id="IPR004360">
    <property type="entry name" value="Glyas_Fos-R_dOase_dom"/>
</dbReference>
<dbReference type="EMBL" id="CP036425">
    <property type="protein sequence ID" value="QDU34601.1"/>
    <property type="molecule type" value="Genomic_DNA"/>
</dbReference>
<evidence type="ECO:0000259" key="1">
    <source>
        <dbReference type="PROSITE" id="PS51819"/>
    </source>
</evidence>
<dbReference type="InterPro" id="IPR029068">
    <property type="entry name" value="Glyas_Bleomycin-R_OHBP_Dase"/>
</dbReference>
<organism evidence="2 3">
    <name type="scientific">Poriferisphaera corsica</name>
    <dbReference type="NCBI Taxonomy" id="2528020"/>
    <lineage>
        <taxon>Bacteria</taxon>
        <taxon>Pseudomonadati</taxon>
        <taxon>Planctomycetota</taxon>
        <taxon>Phycisphaerae</taxon>
        <taxon>Phycisphaerales</taxon>
        <taxon>Phycisphaeraceae</taxon>
        <taxon>Poriferisphaera</taxon>
    </lineage>
</organism>
<dbReference type="KEGG" id="pcor:KS4_26720"/>
<evidence type="ECO:0000313" key="2">
    <source>
        <dbReference type="EMBL" id="QDU34601.1"/>
    </source>
</evidence>
<dbReference type="InterPro" id="IPR037523">
    <property type="entry name" value="VOC_core"/>
</dbReference>
<dbReference type="SUPFAM" id="SSF54593">
    <property type="entry name" value="Glyoxalase/Bleomycin resistance protein/Dihydroxybiphenyl dioxygenase"/>
    <property type="match status" value="1"/>
</dbReference>
<proteinExistence type="predicted"/>
<gene>
    <name evidence="2" type="ORF">KS4_26720</name>
</gene>
<keyword evidence="3" id="KW-1185">Reference proteome</keyword>
<dbReference type="RefSeq" id="WP_145078670.1">
    <property type="nucleotide sequence ID" value="NZ_CP036425.1"/>
</dbReference>
<dbReference type="AlphaFoldDB" id="A0A517YWJ4"/>
<reference evidence="2 3" key="1">
    <citation type="submission" date="2019-02" db="EMBL/GenBank/DDBJ databases">
        <title>Deep-cultivation of Planctomycetes and their phenomic and genomic characterization uncovers novel biology.</title>
        <authorList>
            <person name="Wiegand S."/>
            <person name="Jogler M."/>
            <person name="Boedeker C."/>
            <person name="Pinto D."/>
            <person name="Vollmers J."/>
            <person name="Rivas-Marin E."/>
            <person name="Kohn T."/>
            <person name="Peeters S.H."/>
            <person name="Heuer A."/>
            <person name="Rast P."/>
            <person name="Oberbeckmann S."/>
            <person name="Bunk B."/>
            <person name="Jeske O."/>
            <person name="Meyerdierks A."/>
            <person name="Storesund J.E."/>
            <person name="Kallscheuer N."/>
            <person name="Luecker S."/>
            <person name="Lage O.M."/>
            <person name="Pohl T."/>
            <person name="Merkel B.J."/>
            <person name="Hornburger P."/>
            <person name="Mueller R.-W."/>
            <person name="Bruemmer F."/>
            <person name="Labrenz M."/>
            <person name="Spormann A.M."/>
            <person name="Op den Camp H."/>
            <person name="Overmann J."/>
            <person name="Amann R."/>
            <person name="Jetten M.S.M."/>
            <person name="Mascher T."/>
            <person name="Medema M.H."/>
            <person name="Devos D.P."/>
            <person name="Kaster A.-K."/>
            <person name="Ovreas L."/>
            <person name="Rohde M."/>
            <person name="Galperin M.Y."/>
            <person name="Jogler C."/>
        </authorList>
    </citation>
    <scope>NUCLEOTIDE SEQUENCE [LARGE SCALE GENOMIC DNA]</scope>
    <source>
        <strain evidence="2 3">KS4</strain>
    </source>
</reference>
<sequence>MVYEVRQVDISARLLGVAPVLLVEDVRAAAAHYREKLGFEYESFFGKPANFCIIHRDGCSIMLCQTNDKQSIIPHYRVVDRLWNAYFWVDNVQQLYSEMQSRGATIDYGITNTPYGIQEFGIQDLDGYDIGFGQIMD</sequence>
<evidence type="ECO:0000313" key="3">
    <source>
        <dbReference type="Proteomes" id="UP000317369"/>
    </source>
</evidence>
<dbReference type="Pfam" id="PF00903">
    <property type="entry name" value="Glyoxalase"/>
    <property type="match status" value="1"/>
</dbReference>
<protein>
    <submittedName>
        <fullName evidence="2">Glyoxalase-like domain protein</fullName>
    </submittedName>
</protein>
<dbReference type="PROSITE" id="PS51819">
    <property type="entry name" value="VOC"/>
    <property type="match status" value="1"/>
</dbReference>